<dbReference type="PATRIC" id="fig|1317124.6.peg.3712"/>
<keyword evidence="2" id="KW-0238">DNA-binding</keyword>
<dbReference type="STRING" id="1317124.DW2_18469"/>
<dbReference type="InterPro" id="IPR018060">
    <property type="entry name" value="HTH_AraC"/>
</dbReference>
<evidence type="ECO:0000313" key="6">
    <source>
        <dbReference type="Proteomes" id="UP000028607"/>
    </source>
</evidence>
<dbReference type="SUPFAM" id="SSF46689">
    <property type="entry name" value="Homeodomain-like"/>
    <property type="match status" value="2"/>
</dbReference>
<dbReference type="PROSITE" id="PS00041">
    <property type="entry name" value="HTH_ARAC_FAMILY_1"/>
    <property type="match status" value="1"/>
</dbReference>
<evidence type="ECO:0000256" key="3">
    <source>
        <dbReference type="ARBA" id="ARBA00023163"/>
    </source>
</evidence>
<keyword evidence="6" id="KW-1185">Reference proteome</keyword>
<dbReference type="PRINTS" id="PR00032">
    <property type="entry name" value="HTHARAC"/>
</dbReference>
<dbReference type="eggNOG" id="COG2207">
    <property type="taxonomic scope" value="Bacteria"/>
</dbReference>
<dbReference type="SMART" id="SM00342">
    <property type="entry name" value="HTH_ARAC"/>
    <property type="match status" value="1"/>
</dbReference>
<keyword evidence="1" id="KW-0805">Transcription regulation</keyword>
<gene>
    <name evidence="5" type="ORF">DW2_18469</name>
</gene>
<evidence type="ECO:0000256" key="1">
    <source>
        <dbReference type="ARBA" id="ARBA00023015"/>
    </source>
</evidence>
<dbReference type="PANTHER" id="PTHR46796:SF6">
    <property type="entry name" value="ARAC SUBFAMILY"/>
    <property type="match status" value="1"/>
</dbReference>
<reference evidence="6" key="1">
    <citation type="submission" date="2013-04" db="EMBL/GenBank/DDBJ databases">
        <title>Thioclava sp. 13D2W-2 Genome Sequencing.</title>
        <authorList>
            <person name="Lai Q."/>
            <person name="Li G."/>
            <person name="Shao Z."/>
        </authorList>
    </citation>
    <scope>NUCLEOTIDE SEQUENCE [LARGE SCALE GENOMIC DNA]</scope>
    <source>
        <strain evidence="6">13D2W-2</strain>
    </source>
</reference>
<sequence>MASVRDFLESSPVATAAATLDLGGGRGVTVWENRHDRVSYEAPRGHAFSLYLAGGTGTRRLDGAGAGASGWPGAVCVFPDGQPSEWEITTPHRFAHLYLPDDRLRADFARTHDCDARRLDVPEITFADMPHLAAPLAALARAASAGDVLLADTALSEIVARLGARKVPLRGGLSPHILRRIDEWIEAHLDEAIRLSDFAALAALSPFHLHRMFRASRGIPLHAWITERRIDRAKSLLRGTDPVLEVALACGFSSQSHFTRTFKSGTGTTPAAWRTAIKGQ</sequence>
<dbReference type="GO" id="GO:0003700">
    <property type="term" value="F:DNA-binding transcription factor activity"/>
    <property type="evidence" value="ECO:0007669"/>
    <property type="project" value="InterPro"/>
</dbReference>
<dbReference type="RefSeq" id="WP_038148863.1">
    <property type="nucleotide sequence ID" value="NZ_AQRC01000023.1"/>
</dbReference>
<proteinExistence type="predicted"/>
<keyword evidence="3" id="KW-0804">Transcription</keyword>
<dbReference type="Gene3D" id="1.10.10.60">
    <property type="entry name" value="Homeodomain-like"/>
    <property type="match status" value="1"/>
</dbReference>
<evidence type="ECO:0000313" key="5">
    <source>
        <dbReference type="EMBL" id="KFE33347.1"/>
    </source>
</evidence>
<dbReference type="InterPro" id="IPR050204">
    <property type="entry name" value="AraC_XylS_family_regulators"/>
</dbReference>
<dbReference type="InterPro" id="IPR009057">
    <property type="entry name" value="Homeodomain-like_sf"/>
</dbReference>
<dbReference type="PANTHER" id="PTHR46796">
    <property type="entry name" value="HTH-TYPE TRANSCRIPTIONAL ACTIVATOR RHAS-RELATED"/>
    <property type="match status" value="1"/>
</dbReference>
<dbReference type="Pfam" id="PF12833">
    <property type="entry name" value="HTH_18"/>
    <property type="match status" value="1"/>
</dbReference>
<organism evidence="5 6">
    <name type="scientific">Thioclava atlantica</name>
    <dbReference type="NCBI Taxonomy" id="1317124"/>
    <lineage>
        <taxon>Bacteria</taxon>
        <taxon>Pseudomonadati</taxon>
        <taxon>Pseudomonadota</taxon>
        <taxon>Alphaproteobacteria</taxon>
        <taxon>Rhodobacterales</taxon>
        <taxon>Paracoccaceae</taxon>
        <taxon>Thioclava</taxon>
    </lineage>
</organism>
<dbReference type="PROSITE" id="PS01124">
    <property type="entry name" value="HTH_ARAC_FAMILY_2"/>
    <property type="match status" value="1"/>
</dbReference>
<evidence type="ECO:0000256" key="2">
    <source>
        <dbReference type="ARBA" id="ARBA00023125"/>
    </source>
</evidence>
<accession>A0A085TRK0</accession>
<dbReference type="OrthoDB" id="9793400at2"/>
<dbReference type="EMBL" id="AQRC01000023">
    <property type="protein sequence ID" value="KFE33347.1"/>
    <property type="molecule type" value="Genomic_DNA"/>
</dbReference>
<dbReference type="GO" id="GO:0043565">
    <property type="term" value="F:sequence-specific DNA binding"/>
    <property type="evidence" value="ECO:0007669"/>
    <property type="project" value="InterPro"/>
</dbReference>
<evidence type="ECO:0000259" key="4">
    <source>
        <dbReference type="PROSITE" id="PS01124"/>
    </source>
</evidence>
<dbReference type="InterPro" id="IPR018062">
    <property type="entry name" value="HTH_AraC-typ_CS"/>
</dbReference>
<name>A0A085TRK0_9RHOB</name>
<dbReference type="InterPro" id="IPR020449">
    <property type="entry name" value="Tscrpt_reg_AraC-type_HTH"/>
</dbReference>
<comment type="caution">
    <text evidence="5">The sequence shown here is derived from an EMBL/GenBank/DDBJ whole genome shotgun (WGS) entry which is preliminary data.</text>
</comment>
<feature type="domain" description="HTH araC/xylS-type" evidence="4">
    <location>
        <begin position="179"/>
        <end position="276"/>
    </location>
</feature>
<dbReference type="AlphaFoldDB" id="A0A085TRK0"/>
<reference evidence="5 6" key="2">
    <citation type="journal article" date="2015" name="Antonie Van Leeuwenhoek">
        <title>Thioclava indica sp. nov., isolated from surface seawater of the Indian Ocean.</title>
        <authorList>
            <person name="Liu Y."/>
            <person name="Lai Q."/>
            <person name="Du J."/>
            <person name="Xu H."/>
            <person name="Jiang L."/>
            <person name="Shao Z."/>
        </authorList>
    </citation>
    <scope>NUCLEOTIDE SEQUENCE [LARGE SCALE GENOMIC DNA]</scope>
    <source>
        <strain evidence="5 6">13D2W-2</strain>
    </source>
</reference>
<dbReference type="Proteomes" id="UP000028607">
    <property type="component" value="Unassembled WGS sequence"/>
</dbReference>
<protein>
    <submittedName>
        <fullName evidence="5">Putative transcriptional regulator protein, AraC family</fullName>
    </submittedName>
</protein>